<dbReference type="Pfam" id="PF01541">
    <property type="entry name" value="GIY-YIG"/>
    <property type="match status" value="1"/>
</dbReference>
<comment type="function">
    <text evidence="1">DNA polymerase III is a complex, multichain enzyme responsible for most of the replicative synthesis in bacteria. The epsilon subunit contain the editing function and is a proofreading 3'-5' exonuclease.</text>
</comment>
<dbReference type="InterPro" id="IPR006054">
    <property type="entry name" value="DnaQ"/>
</dbReference>
<dbReference type="InterPro" id="IPR047296">
    <property type="entry name" value="GIY-YIG_UvrC_Cho"/>
</dbReference>
<dbReference type="GO" id="GO:0005829">
    <property type="term" value="C:cytosol"/>
    <property type="evidence" value="ECO:0007669"/>
    <property type="project" value="TreeGrafter"/>
</dbReference>
<dbReference type="Pfam" id="PF00929">
    <property type="entry name" value="RNase_T"/>
    <property type="match status" value="1"/>
</dbReference>
<dbReference type="OrthoDB" id="9803913at2"/>
<dbReference type="AlphaFoldDB" id="A0A1T5B5U5"/>
<dbReference type="GO" id="GO:0045004">
    <property type="term" value="P:DNA replication proofreading"/>
    <property type="evidence" value="ECO:0007669"/>
    <property type="project" value="TreeGrafter"/>
</dbReference>
<dbReference type="GO" id="GO:0006289">
    <property type="term" value="P:nucleotide-excision repair"/>
    <property type="evidence" value="ECO:0007669"/>
    <property type="project" value="InterPro"/>
</dbReference>
<feature type="domain" description="GIY-YIG" evidence="3">
    <location>
        <begin position="196"/>
        <end position="274"/>
    </location>
</feature>
<dbReference type="PROSITE" id="PS50164">
    <property type="entry name" value="GIY_YIG"/>
    <property type="match status" value="1"/>
</dbReference>
<dbReference type="InterPro" id="IPR000305">
    <property type="entry name" value="GIY-YIG_endonuc"/>
</dbReference>
<dbReference type="PANTHER" id="PTHR30231:SF41">
    <property type="entry name" value="DNA POLYMERASE III SUBUNIT EPSILON"/>
    <property type="match status" value="1"/>
</dbReference>
<gene>
    <name evidence="4" type="ORF">SAMN05661099_1327</name>
</gene>
<dbReference type="GO" id="GO:0003887">
    <property type="term" value="F:DNA-directed DNA polymerase activity"/>
    <property type="evidence" value="ECO:0007669"/>
    <property type="project" value="InterPro"/>
</dbReference>
<evidence type="ECO:0000256" key="1">
    <source>
        <dbReference type="ARBA" id="ARBA00025483"/>
    </source>
</evidence>
<dbReference type="STRING" id="572036.SAMN05661099_1327"/>
<dbReference type="InterPro" id="IPR035901">
    <property type="entry name" value="GIY-YIG_endonuc_sf"/>
</dbReference>
<dbReference type="Proteomes" id="UP000189981">
    <property type="component" value="Unassembled WGS sequence"/>
</dbReference>
<keyword evidence="5" id="KW-1185">Reference proteome</keyword>
<dbReference type="NCBIfam" id="TIGR00573">
    <property type="entry name" value="dnaq"/>
    <property type="match status" value="1"/>
</dbReference>
<evidence type="ECO:0000259" key="3">
    <source>
        <dbReference type="PROSITE" id="PS50164"/>
    </source>
</evidence>
<accession>A0A1T5B5U5</accession>
<dbReference type="InterPro" id="IPR012337">
    <property type="entry name" value="RNaseH-like_sf"/>
</dbReference>
<protein>
    <submittedName>
        <fullName evidence="4">DNA polymerase-3 subunit epsilon</fullName>
    </submittedName>
</protein>
<evidence type="ECO:0000256" key="2">
    <source>
        <dbReference type="ARBA" id="ARBA00026073"/>
    </source>
</evidence>
<dbReference type="EMBL" id="FUYR01000001">
    <property type="protein sequence ID" value="SKB42586.1"/>
    <property type="molecule type" value="Genomic_DNA"/>
</dbReference>
<dbReference type="SUPFAM" id="SSF82771">
    <property type="entry name" value="GIY-YIG endonuclease"/>
    <property type="match status" value="1"/>
</dbReference>
<dbReference type="PANTHER" id="PTHR30231">
    <property type="entry name" value="DNA POLYMERASE III SUBUNIT EPSILON"/>
    <property type="match status" value="1"/>
</dbReference>
<dbReference type="SMART" id="SM00479">
    <property type="entry name" value="EXOIII"/>
    <property type="match status" value="1"/>
</dbReference>
<dbReference type="Gene3D" id="3.40.1440.10">
    <property type="entry name" value="GIY-YIG endonuclease"/>
    <property type="match status" value="1"/>
</dbReference>
<comment type="subunit">
    <text evidence="2">DNA polymerase III contains a core (composed of alpha, epsilon and theta chains) that associates with a tau subunit. This core dimerizes to form the POLIII' complex. PolIII' associates with the gamma complex (composed of gamma, delta, delta', psi and chi chains) and with the beta chain to form the complete DNA polymerase III complex.</text>
</comment>
<sequence length="469" mass="53544">MYAIVDIETTGGHASANGITEVAILIHDGKEIIRKYSTLINPLMPIPVYIQALTGIDEEMVSRAPTFNQVANEIYSLLQDKVFVAHNVNFDFSFLRYHLAAAGYVLQTKKVCTVRLSRKIMPGFSSYSLGKLCKQVGIDLIDRHRAMGDASATACLFTMLLERDTEGHIQKALNQRSKEQSLPPHLPKDDIDKLPSVPGIYYFHNSKAKVVYVGKAIDIRKRVNSHFANNKPGRQKQDFLRDIHHITFAECATELMAFILEAVEIKRLWPAHNRALKRFEHAFGLYVFEDQNGYLRLAVDKRRKFSQPVYTFNSIFEGYALIKQLVKEFNLCPKLCFIQRNNDQCLGMHDHSCFGACEQHEIKEDYNSRVLGSIDHLNSVLPSFAIVDKGRTLSEKSCILMEKGIFYGMGFIPEDQHIDNISSLKDQLTIHPSTDYIRNMIQNHALKHPQKLIYFDSQTYEIQPRTNGN</sequence>
<name>A0A1T5B5U5_9SPHI</name>
<dbReference type="Gene3D" id="3.30.420.10">
    <property type="entry name" value="Ribonuclease H-like superfamily/Ribonuclease H"/>
    <property type="match status" value="1"/>
</dbReference>
<dbReference type="CDD" id="cd10434">
    <property type="entry name" value="GIY-YIG_UvrC_Cho"/>
    <property type="match status" value="1"/>
</dbReference>
<dbReference type="RefSeq" id="WP_079701814.1">
    <property type="nucleotide sequence ID" value="NZ_FUYR01000001.1"/>
</dbReference>
<dbReference type="CDD" id="cd06127">
    <property type="entry name" value="DEDDh"/>
    <property type="match status" value="1"/>
</dbReference>
<reference evidence="5" key="1">
    <citation type="submission" date="2017-02" db="EMBL/GenBank/DDBJ databases">
        <authorList>
            <person name="Varghese N."/>
            <person name="Submissions S."/>
        </authorList>
    </citation>
    <scope>NUCLEOTIDE SEQUENCE [LARGE SCALE GENOMIC DNA]</scope>
    <source>
        <strain evidence="5">DSM 22385</strain>
    </source>
</reference>
<dbReference type="InterPro" id="IPR013520">
    <property type="entry name" value="Ribonucl_H"/>
</dbReference>
<dbReference type="SUPFAM" id="SSF53098">
    <property type="entry name" value="Ribonuclease H-like"/>
    <property type="match status" value="1"/>
</dbReference>
<dbReference type="GO" id="GO:0003677">
    <property type="term" value="F:DNA binding"/>
    <property type="evidence" value="ECO:0007669"/>
    <property type="project" value="InterPro"/>
</dbReference>
<dbReference type="FunFam" id="3.30.420.10:FF:000045">
    <property type="entry name" value="3'-5' exonuclease DinG"/>
    <property type="match status" value="1"/>
</dbReference>
<evidence type="ECO:0000313" key="5">
    <source>
        <dbReference type="Proteomes" id="UP000189981"/>
    </source>
</evidence>
<dbReference type="InterPro" id="IPR036397">
    <property type="entry name" value="RNaseH_sf"/>
</dbReference>
<evidence type="ECO:0000313" key="4">
    <source>
        <dbReference type="EMBL" id="SKB42586.1"/>
    </source>
</evidence>
<organism evidence="4 5">
    <name type="scientific">Daejeonella lutea</name>
    <dbReference type="NCBI Taxonomy" id="572036"/>
    <lineage>
        <taxon>Bacteria</taxon>
        <taxon>Pseudomonadati</taxon>
        <taxon>Bacteroidota</taxon>
        <taxon>Sphingobacteriia</taxon>
        <taxon>Sphingobacteriales</taxon>
        <taxon>Sphingobacteriaceae</taxon>
        <taxon>Daejeonella</taxon>
    </lineage>
</organism>
<dbReference type="SMART" id="SM00465">
    <property type="entry name" value="GIYc"/>
    <property type="match status" value="1"/>
</dbReference>
<dbReference type="GO" id="GO:0008408">
    <property type="term" value="F:3'-5' exonuclease activity"/>
    <property type="evidence" value="ECO:0007669"/>
    <property type="project" value="TreeGrafter"/>
</dbReference>
<proteinExistence type="predicted"/>